<dbReference type="InterPro" id="IPR050128">
    <property type="entry name" value="Sulfate_adenylyltrnsfr_sub2"/>
</dbReference>
<feature type="domain" description="Phosphoadenosine phosphosulphate reductase" evidence="1">
    <location>
        <begin position="16"/>
        <end position="197"/>
    </location>
</feature>
<keyword evidence="3" id="KW-1185">Reference proteome</keyword>
<name>A0A2T1HM26_9HYPH</name>
<dbReference type="Proteomes" id="UP000239772">
    <property type="component" value="Unassembled WGS sequence"/>
</dbReference>
<dbReference type="PANTHER" id="PTHR43196:SF2">
    <property type="entry name" value="PHOSPHOADENOSINE PHOSPHOSULFATE REDUCTASE"/>
    <property type="match status" value="1"/>
</dbReference>
<dbReference type="GO" id="GO:0003824">
    <property type="term" value="F:catalytic activity"/>
    <property type="evidence" value="ECO:0007669"/>
    <property type="project" value="InterPro"/>
</dbReference>
<dbReference type="EMBL" id="PVZS01000041">
    <property type="protein sequence ID" value="PSC02697.1"/>
    <property type="molecule type" value="Genomic_DNA"/>
</dbReference>
<evidence type="ECO:0000313" key="2">
    <source>
        <dbReference type="EMBL" id="PSC02697.1"/>
    </source>
</evidence>
<reference evidence="3" key="1">
    <citation type="submission" date="2018-03" db="EMBL/GenBank/DDBJ databases">
        <authorList>
            <person name="Sun L."/>
            <person name="Liu H."/>
            <person name="Chen W."/>
            <person name="Huang K."/>
            <person name="Liu W."/>
            <person name="Gao X."/>
        </authorList>
    </citation>
    <scope>NUCLEOTIDE SEQUENCE [LARGE SCALE GENOMIC DNA]</scope>
    <source>
        <strain evidence="3">SH9</strain>
    </source>
</reference>
<organism evidence="2 3">
    <name type="scientific">Alsobacter soli</name>
    <dbReference type="NCBI Taxonomy" id="2109933"/>
    <lineage>
        <taxon>Bacteria</taxon>
        <taxon>Pseudomonadati</taxon>
        <taxon>Pseudomonadota</taxon>
        <taxon>Alphaproteobacteria</taxon>
        <taxon>Hyphomicrobiales</taxon>
        <taxon>Alsobacteraceae</taxon>
        <taxon>Alsobacter</taxon>
    </lineage>
</organism>
<dbReference type="Pfam" id="PF01507">
    <property type="entry name" value="PAPS_reduct"/>
    <property type="match status" value="1"/>
</dbReference>
<dbReference type="OrthoDB" id="8451439at2"/>
<sequence length="243" mass="27173">MPAFDLHAALDGHDRVFLAFSGGKESVVLAHMLEPWRDRVTLLWTNTGHMAPHMVEFVRAYSERFRLVELAPASLMGFWRDSGIPSEVVPTANASGDRLPRIAAWQACCAVNRTQPKVDHLARYGAPCAYVHGQRRDDPLIPTWEQRYPENVEAIAPLWEWAEADVMAYIARHGLALPAQYGEGYRDSLECIVCPAPMTAQRMAYLRRAYPEAAETAAQAMRVVLQETERAAIAIAEVICAEK</sequence>
<dbReference type="AlphaFoldDB" id="A0A2T1HM26"/>
<protein>
    <recommendedName>
        <fullName evidence="1">Phosphoadenosine phosphosulphate reductase domain-containing protein</fullName>
    </recommendedName>
</protein>
<evidence type="ECO:0000313" key="3">
    <source>
        <dbReference type="Proteomes" id="UP000239772"/>
    </source>
</evidence>
<dbReference type="RefSeq" id="WP_106340346.1">
    <property type="nucleotide sequence ID" value="NZ_PVZS01000041.1"/>
</dbReference>
<dbReference type="SUPFAM" id="SSF52402">
    <property type="entry name" value="Adenine nucleotide alpha hydrolases-like"/>
    <property type="match status" value="1"/>
</dbReference>
<gene>
    <name evidence="2" type="ORF">SLNSH_22820</name>
</gene>
<dbReference type="InterPro" id="IPR002500">
    <property type="entry name" value="PAPS_reduct_dom"/>
</dbReference>
<evidence type="ECO:0000259" key="1">
    <source>
        <dbReference type="Pfam" id="PF01507"/>
    </source>
</evidence>
<proteinExistence type="predicted"/>
<dbReference type="InterPro" id="IPR014729">
    <property type="entry name" value="Rossmann-like_a/b/a_fold"/>
</dbReference>
<dbReference type="PANTHER" id="PTHR43196">
    <property type="entry name" value="SULFATE ADENYLYLTRANSFERASE SUBUNIT 2"/>
    <property type="match status" value="1"/>
</dbReference>
<dbReference type="Gene3D" id="3.40.50.620">
    <property type="entry name" value="HUPs"/>
    <property type="match status" value="1"/>
</dbReference>
<accession>A0A2T1HM26</accession>
<comment type="caution">
    <text evidence="2">The sequence shown here is derived from an EMBL/GenBank/DDBJ whole genome shotgun (WGS) entry which is preliminary data.</text>
</comment>